<dbReference type="Pfam" id="PF00437">
    <property type="entry name" value="T2SSE"/>
    <property type="match status" value="1"/>
</dbReference>
<protein>
    <submittedName>
        <fullName evidence="4">CpaF family protein</fullName>
    </submittedName>
</protein>
<dbReference type="InterPro" id="IPR001482">
    <property type="entry name" value="T2SS/T4SS_dom"/>
</dbReference>
<dbReference type="PANTHER" id="PTHR30486:SF15">
    <property type="entry name" value="TYPE II_IV SECRETION SYSTEM ATPASE"/>
    <property type="match status" value="1"/>
</dbReference>
<dbReference type="InterPro" id="IPR027417">
    <property type="entry name" value="P-loop_NTPase"/>
</dbReference>
<sequence length="478" mass="53108">MSLLKKLEEKNKNLVDSPESGVNEDEAGETPKKDLISSFRESRRNENVLTQPQKQKQQPVNKHQELKSILHKQILSEMKDDNVEEIIPKLDAMAIEIMKEDESFRGKIDRKKVVDELINDLTGFGPINPLLMDDVVTEVMVNGPNQVYVERKGKIELTGISFRDNEHVMNVIEKIVSPIGRRIDESSPMVDARLPDGSRVNAIIPPLALNGPTITIRKFSKDPYTIEDLIKFGTVTREMAIFLEACVKANLNIFVSGGTGSGKTTTLNVLSNFIPTDQRIVTIEDAAELQLGQDHVISLESRPPNIEGKGAILIRDLVRNSLRMRPDRIVIGEVRGGEALDMLQAMNTGHDGSLATGHSNSPRDMIARLETMVLLAGVDLPVRAIREQIAGAVDLIIQQSRLKDGTRRIVNITEVQGLEGDVIVLQDIFSYHQDGVDTNGKIIGKLSPTGVRPKFYEQLEASGIHIPASVFIEEEEWN</sequence>
<dbReference type="Gene3D" id="3.30.450.380">
    <property type="match status" value="1"/>
</dbReference>
<keyword evidence="5" id="KW-1185">Reference proteome</keyword>
<dbReference type="CDD" id="cd01130">
    <property type="entry name" value="VirB11-like_ATPase"/>
    <property type="match status" value="1"/>
</dbReference>
<dbReference type="RefSeq" id="WP_204204994.1">
    <property type="nucleotide sequence ID" value="NZ_JAFELM010000043.1"/>
</dbReference>
<dbReference type="Proteomes" id="UP001518925">
    <property type="component" value="Unassembled WGS sequence"/>
</dbReference>
<evidence type="ECO:0000313" key="4">
    <source>
        <dbReference type="EMBL" id="MBM6619518.1"/>
    </source>
</evidence>
<feature type="domain" description="Bacterial type II secretion system protein E" evidence="3">
    <location>
        <begin position="122"/>
        <end position="399"/>
    </location>
</feature>
<evidence type="ECO:0000259" key="3">
    <source>
        <dbReference type="Pfam" id="PF00437"/>
    </source>
</evidence>
<dbReference type="PANTHER" id="PTHR30486">
    <property type="entry name" value="TWITCHING MOTILITY PROTEIN PILT"/>
    <property type="match status" value="1"/>
</dbReference>
<evidence type="ECO:0000256" key="2">
    <source>
        <dbReference type="SAM" id="MobiDB-lite"/>
    </source>
</evidence>
<feature type="compositionally biased region" description="Basic and acidic residues" evidence="2">
    <location>
        <begin position="1"/>
        <end position="13"/>
    </location>
</feature>
<comment type="similarity">
    <text evidence="1">Belongs to the GSP E family.</text>
</comment>
<organism evidence="4 5">
    <name type="scientific">Bacillus suaedaesalsae</name>
    <dbReference type="NCBI Taxonomy" id="2810349"/>
    <lineage>
        <taxon>Bacteria</taxon>
        <taxon>Bacillati</taxon>
        <taxon>Bacillota</taxon>
        <taxon>Bacilli</taxon>
        <taxon>Bacillales</taxon>
        <taxon>Bacillaceae</taxon>
        <taxon>Bacillus</taxon>
    </lineage>
</organism>
<feature type="compositionally biased region" description="Basic and acidic residues" evidence="2">
    <location>
        <begin position="29"/>
        <end position="46"/>
    </location>
</feature>
<comment type="caution">
    <text evidence="4">The sequence shown here is derived from an EMBL/GenBank/DDBJ whole genome shotgun (WGS) entry which is preliminary data.</text>
</comment>
<proteinExistence type="inferred from homology"/>
<evidence type="ECO:0000256" key="1">
    <source>
        <dbReference type="ARBA" id="ARBA00006611"/>
    </source>
</evidence>
<accession>A0ABS2DM34</accession>
<dbReference type="SUPFAM" id="SSF52540">
    <property type="entry name" value="P-loop containing nucleoside triphosphate hydrolases"/>
    <property type="match status" value="1"/>
</dbReference>
<name>A0ABS2DM34_9BACI</name>
<feature type="region of interest" description="Disordered" evidence="2">
    <location>
        <begin position="1"/>
        <end position="63"/>
    </location>
</feature>
<dbReference type="EMBL" id="JAFELM010000043">
    <property type="protein sequence ID" value="MBM6619518.1"/>
    <property type="molecule type" value="Genomic_DNA"/>
</dbReference>
<reference evidence="4 5" key="1">
    <citation type="submission" date="2021-02" db="EMBL/GenBank/DDBJ databases">
        <title>Bacillus sp. RD4P76, an endophyte from a halophyte.</title>
        <authorList>
            <person name="Sun J.-Q."/>
        </authorList>
    </citation>
    <scope>NUCLEOTIDE SEQUENCE [LARGE SCALE GENOMIC DNA]</scope>
    <source>
        <strain evidence="4 5">RD4P76</strain>
    </source>
</reference>
<evidence type="ECO:0000313" key="5">
    <source>
        <dbReference type="Proteomes" id="UP001518925"/>
    </source>
</evidence>
<dbReference type="Gene3D" id="3.40.50.300">
    <property type="entry name" value="P-loop containing nucleotide triphosphate hydrolases"/>
    <property type="match status" value="1"/>
</dbReference>
<dbReference type="InterPro" id="IPR050921">
    <property type="entry name" value="T4SS_GSP_E_ATPase"/>
</dbReference>
<gene>
    <name evidence="4" type="ORF">JR050_17795</name>
</gene>